<dbReference type="PANTHER" id="PTHR43507:SF20">
    <property type="entry name" value="NADH-UBIQUINONE OXIDOREDUCTASE CHAIN 4"/>
    <property type="match status" value="1"/>
</dbReference>
<dbReference type="GO" id="GO:0008137">
    <property type="term" value="F:NADH dehydrogenase (ubiquinone) activity"/>
    <property type="evidence" value="ECO:0007669"/>
    <property type="project" value="UniProtKB-UniRule"/>
</dbReference>
<geneLocation type="mitochondrion" evidence="19"/>
<feature type="transmembrane region" description="Helical" evidence="16">
    <location>
        <begin position="378"/>
        <end position="399"/>
    </location>
</feature>
<keyword evidence="13 16" id="KW-0496">Mitochondrion</keyword>
<protein>
    <recommendedName>
        <fullName evidence="4 16">NADH-ubiquinone oxidoreductase chain 4</fullName>
        <ecNumber evidence="3 16">7.1.1.2</ecNumber>
    </recommendedName>
</protein>
<evidence type="ECO:0000256" key="6">
    <source>
        <dbReference type="ARBA" id="ARBA00022660"/>
    </source>
</evidence>
<feature type="transmembrane region" description="Helical" evidence="16">
    <location>
        <begin position="302"/>
        <end position="327"/>
    </location>
</feature>
<dbReference type="GO" id="GO:0015990">
    <property type="term" value="P:electron transport coupled proton transport"/>
    <property type="evidence" value="ECO:0007669"/>
    <property type="project" value="TreeGrafter"/>
</dbReference>
<evidence type="ECO:0000256" key="7">
    <source>
        <dbReference type="ARBA" id="ARBA00022692"/>
    </source>
</evidence>
<evidence type="ECO:0000256" key="3">
    <source>
        <dbReference type="ARBA" id="ARBA00012944"/>
    </source>
</evidence>
<feature type="transmembrane region" description="Helical" evidence="16">
    <location>
        <begin position="250"/>
        <end position="270"/>
    </location>
</feature>
<organism evidence="19">
    <name type="scientific">Myzostoma seymourcollegiorum</name>
    <name type="common">Polychaete worm</name>
    <dbReference type="NCBI Taxonomy" id="447489"/>
    <lineage>
        <taxon>Eukaryota</taxon>
        <taxon>Metazoa</taxon>
        <taxon>Spiralia</taxon>
        <taxon>Lophotrochozoa</taxon>
        <taxon>Annelida</taxon>
        <taxon>Myzostomida</taxon>
        <taxon>Myzostomatidae</taxon>
        <taxon>Myzostoma</taxon>
    </lineage>
</organism>
<dbReference type="GO" id="GO:0003954">
    <property type="term" value="F:NADH dehydrogenase activity"/>
    <property type="evidence" value="ECO:0007669"/>
    <property type="project" value="TreeGrafter"/>
</dbReference>
<keyword evidence="14 16" id="KW-0472">Membrane</keyword>
<evidence type="ECO:0000256" key="4">
    <source>
        <dbReference type="ARBA" id="ARBA00021006"/>
    </source>
</evidence>
<dbReference type="PANTHER" id="PTHR43507">
    <property type="entry name" value="NADH-UBIQUINONE OXIDOREDUCTASE CHAIN 4"/>
    <property type="match status" value="1"/>
</dbReference>
<feature type="transmembrane region" description="Helical" evidence="16">
    <location>
        <begin position="218"/>
        <end position="238"/>
    </location>
</feature>
<feature type="transmembrane region" description="Helical" evidence="16">
    <location>
        <begin position="348"/>
        <end position="366"/>
    </location>
</feature>
<name>A6MVM1_MYZSE</name>
<keyword evidence="5 16" id="KW-0813">Transport</keyword>
<feature type="transmembrane region" description="Helical" evidence="16">
    <location>
        <begin position="420"/>
        <end position="444"/>
    </location>
</feature>
<evidence type="ECO:0000256" key="15">
    <source>
        <dbReference type="ARBA" id="ARBA00049551"/>
    </source>
</evidence>
<evidence type="ECO:0000256" key="2">
    <source>
        <dbReference type="ARBA" id="ARBA00009025"/>
    </source>
</evidence>
<feature type="transmembrane region" description="Helical" evidence="16">
    <location>
        <begin position="89"/>
        <end position="107"/>
    </location>
</feature>
<comment type="function">
    <text evidence="16">Core subunit of the mitochondrial membrane respiratory chain NADH dehydrogenase (Complex I) which catalyzes electron transfer from NADH through the respiratory chain, using ubiquinone as an electron acceptor. Essential for the catalytic activity and assembly of complex I.</text>
</comment>
<keyword evidence="8" id="KW-1278">Translocase</keyword>
<dbReference type="AlphaFoldDB" id="A6MVM1"/>
<feature type="transmembrane region" description="Helical" evidence="16">
    <location>
        <begin position="51"/>
        <end position="77"/>
    </location>
</feature>
<dbReference type="InterPro" id="IPR001750">
    <property type="entry name" value="ND/Mrp_TM"/>
</dbReference>
<evidence type="ECO:0000256" key="16">
    <source>
        <dbReference type="RuleBase" id="RU003297"/>
    </source>
</evidence>
<evidence type="ECO:0000256" key="8">
    <source>
        <dbReference type="ARBA" id="ARBA00022967"/>
    </source>
</evidence>
<keyword evidence="7 16" id="KW-0812">Transmembrane</keyword>
<comment type="similarity">
    <text evidence="2 16">Belongs to the complex I subunit 4 family.</text>
</comment>
<dbReference type="InterPro" id="IPR000260">
    <property type="entry name" value="NADH4_N"/>
</dbReference>
<feature type="transmembrane region" description="Helical" evidence="16">
    <location>
        <begin position="277"/>
        <end position="296"/>
    </location>
</feature>
<keyword evidence="10 16" id="KW-1133">Transmembrane helix</keyword>
<evidence type="ECO:0000256" key="1">
    <source>
        <dbReference type="ARBA" id="ARBA00004225"/>
    </source>
</evidence>
<dbReference type="Pfam" id="PF01059">
    <property type="entry name" value="Oxidored_q5_N"/>
    <property type="match status" value="1"/>
</dbReference>
<feature type="transmembrane region" description="Helical" evidence="16">
    <location>
        <begin position="113"/>
        <end position="135"/>
    </location>
</feature>
<feature type="domain" description="NADH:ubiquinone oxidoreductase chain 4 N-terminal" evidence="18">
    <location>
        <begin position="1"/>
        <end position="105"/>
    </location>
</feature>
<evidence type="ECO:0000313" key="19">
    <source>
        <dbReference type="EMBL" id="ABR12408.1"/>
    </source>
</evidence>
<keyword evidence="11 16" id="KW-0520">NAD</keyword>
<dbReference type="EMBL" id="EF506562">
    <property type="protein sequence ID" value="ABR12408.1"/>
    <property type="molecule type" value="Genomic_DNA"/>
</dbReference>
<keyword evidence="6 16" id="KW-0679">Respiratory chain</keyword>
<reference evidence="19" key="1">
    <citation type="submission" date="2007-03" db="EMBL/GenBank/DDBJ databases">
        <title>Mitochondrial genome and nuclear sequence data support Myzostomida as part of the annelid radiation.</title>
        <authorList>
            <person name="Bleidorn C."/>
            <person name="Eeckhaut I."/>
            <person name="Podsiadlowski L."/>
            <person name="Schult N."/>
            <person name="McHugh D."/>
            <person name="Halanych K.M."/>
            <person name="Milinkovitch M.C."/>
            <person name="Tiedemann R."/>
        </authorList>
    </citation>
    <scope>NUCLEOTIDE SEQUENCE</scope>
</reference>
<comment type="catalytic activity">
    <reaction evidence="15 16">
        <text>a ubiquinone + NADH + 5 H(+)(in) = a ubiquinol + NAD(+) + 4 H(+)(out)</text>
        <dbReference type="Rhea" id="RHEA:29091"/>
        <dbReference type="Rhea" id="RHEA-COMP:9565"/>
        <dbReference type="Rhea" id="RHEA-COMP:9566"/>
        <dbReference type="ChEBI" id="CHEBI:15378"/>
        <dbReference type="ChEBI" id="CHEBI:16389"/>
        <dbReference type="ChEBI" id="CHEBI:17976"/>
        <dbReference type="ChEBI" id="CHEBI:57540"/>
        <dbReference type="ChEBI" id="CHEBI:57945"/>
        <dbReference type="EC" id="7.1.1.2"/>
    </reaction>
</comment>
<evidence type="ECO:0000256" key="9">
    <source>
        <dbReference type="ARBA" id="ARBA00022982"/>
    </source>
</evidence>
<gene>
    <name evidence="19" type="primary">nad4</name>
</gene>
<evidence type="ECO:0000256" key="11">
    <source>
        <dbReference type="ARBA" id="ARBA00023027"/>
    </source>
</evidence>
<dbReference type="GO" id="GO:0031966">
    <property type="term" value="C:mitochondrial membrane"/>
    <property type="evidence" value="ECO:0007669"/>
    <property type="project" value="UniProtKB-SubCell"/>
</dbReference>
<evidence type="ECO:0000256" key="12">
    <source>
        <dbReference type="ARBA" id="ARBA00023075"/>
    </source>
</evidence>
<accession>A6MVM1</accession>
<keyword evidence="9 16" id="KW-0249">Electron transport</keyword>
<evidence type="ECO:0000259" key="17">
    <source>
        <dbReference type="Pfam" id="PF00361"/>
    </source>
</evidence>
<dbReference type="GO" id="GO:0042773">
    <property type="term" value="P:ATP synthesis coupled electron transport"/>
    <property type="evidence" value="ECO:0007669"/>
    <property type="project" value="InterPro"/>
</dbReference>
<sequence>MMKIFLPLLISILSFYNNFNFLKLSFCISLIFNVFFMNTLFNNLYTQVFLINKFLLIDGSSILLILLSMWIIIMMILGTKKISDKNNNWVMFMLMNMIMLLALYLCFSSKNLSMFYFFFEMTLIPITFMIMIWGYQPERLNASIFMLMYTVIASLPLSINIVMMKNNNMNISFMYFFNQIMVNSNFNTMINLFMFIALLVKLPMFFMHMWLPKAHLEAPVFGSMILAAILLKLGGFGMMRMMLILPMSNMFLYLCIISIWGAMIISLICCRMTDIKMLIAYSSVAHMGMLIMALFLNTPISLMAAFFMMIAHAFTSSALFFVANSMYTTSNSRMFILNKSMLMYNPSLTKWWFIIILMSMATPPSINLISEMLLVSSLIKYTVFIMLPLGFMLMLSVVYSMIMYVNTTHGQSLNMMNSLFFLYPIDYTIVLMHLIPVIIMPIMINYM</sequence>
<dbReference type="GO" id="GO:0048039">
    <property type="term" value="F:ubiquinone binding"/>
    <property type="evidence" value="ECO:0007669"/>
    <property type="project" value="TreeGrafter"/>
</dbReference>
<dbReference type="PRINTS" id="PR01437">
    <property type="entry name" value="NUOXDRDTASE4"/>
</dbReference>
<dbReference type="InterPro" id="IPR003918">
    <property type="entry name" value="NADH_UbQ_OxRdtase"/>
</dbReference>
<evidence type="ECO:0000259" key="18">
    <source>
        <dbReference type="Pfam" id="PF01059"/>
    </source>
</evidence>
<dbReference type="Pfam" id="PF00361">
    <property type="entry name" value="Proton_antipo_M"/>
    <property type="match status" value="1"/>
</dbReference>
<feature type="domain" description="NADH:quinone oxidoreductase/Mrp antiporter transmembrane" evidence="17">
    <location>
        <begin position="109"/>
        <end position="391"/>
    </location>
</feature>
<proteinExistence type="inferred from homology"/>
<evidence type="ECO:0000256" key="5">
    <source>
        <dbReference type="ARBA" id="ARBA00022448"/>
    </source>
</evidence>
<dbReference type="EC" id="7.1.1.2" evidence="3 16"/>
<evidence type="ECO:0000256" key="13">
    <source>
        <dbReference type="ARBA" id="ARBA00023128"/>
    </source>
</evidence>
<feature type="transmembrane region" description="Helical" evidence="16">
    <location>
        <begin position="142"/>
        <end position="164"/>
    </location>
</feature>
<keyword evidence="12 16" id="KW-0830">Ubiquinone</keyword>
<evidence type="ECO:0000256" key="14">
    <source>
        <dbReference type="ARBA" id="ARBA00023136"/>
    </source>
</evidence>
<evidence type="ECO:0000256" key="10">
    <source>
        <dbReference type="ARBA" id="ARBA00022989"/>
    </source>
</evidence>
<feature type="transmembrane region" description="Helical" evidence="16">
    <location>
        <begin position="184"/>
        <end position="206"/>
    </location>
</feature>
<comment type="subcellular location">
    <subcellularLocation>
        <location evidence="1 16">Mitochondrion membrane</location>
        <topology evidence="1 16">Multi-pass membrane protein</topology>
    </subcellularLocation>
</comment>